<evidence type="ECO:0000259" key="4">
    <source>
        <dbReference type="Pfam" id="PF01872"/>
    </source>
</evidence>
<dbReference type="SUPFAM" id="SSF53597">
    <property type="entry name" value="Dihydrofolate reductase-like"/>
    <property type="match status" value="1"/>
</dbReference>
<dbReference type="RefSeq" id="WP_183953115.1">
    <property type="nucleotide sequence ID" value="NZ_JACIDH010000031.1"/>
</dbReference>
<comment type="caution">
    <text evidence="5">The sequence shown here is derived from an EMBL/GenBank/DDBJ whole genome shotgun (WGS) entry which is preliminary data.</text>
</comment>
<protein>
    <submittedName>
        <fullName evidence="5">Riboflavin biosynthesis pyrimidine reductase</fullName>
    </submittedName>
</protein>
<feature type="domain" description="Bacterial bifunctional deaminase-reductase C-terminal" evidence="4">
    <location>
        <begin position="3"/>
        <end position="216"/>
    </location>
</feature>
<evidence type="ECO:0000313" key="5">
    <source>
        <dbReference type="EMBL" id="MBB3881096.1"/>
    </source>
</evidence>
<evidence type="ECO:0000256" key="2">
    <source>
        <dbReference type="ARBA" id="ARBA00022857"/>
    </source>
</evidence>
<evidence type="ECO:0000256" key="1">
    <source>
        <dbReference type="ARBA" id="ARBA00005104"/>
    </source>
</evidence>
<dbReference type="GO" id="GO:0009231">
    <property type="term" value="P:riboflavin biosynthetic process"/>
    <property type="evidence" value="ECO:0007669"/>
    <property type="project" value="InterPro"/>
</dbReference>
<dbReference type="Pfam" id="PF01872">
    <property type="entry name" value="RibD_C"/>
    <property type="match status" value="1"/>
</dbReference>
<dbReference type="PANTHER" id="PTHR38011:SF7">
    <property type="entry name" value="2,5-DIAMINO-6-RIBOSYLAMINO-4(3H)-PYRIMIDINONE 5'-PHOSPHATE REDUCTASE"/>
    <property type="match status" value="1"/>
</dbReference>
<dbReference type="InterPro" id="IPR050765">
    <property type="entry name" value="Riboflavin_Biosynth_HTPR"/>
</dbReference>
<keyword evidence="6" id="KW-1185">Reference proteome</keyword>
<dbReference type="InterPro" id="IPR024072">
    <property type="entry name" value="DHFR-like_dom_sf"/>
</dbReference>
<sequence length="239" mass="25937">MKPHMICHMICSLDGRILQSRWRPESYKPGDLFEDLHDRIGGDAWIVGRVTGQEFAKGDRYPDTDQRFPRENWFARREAEAFGVVLDEQGKIVWGRGDIGGDPIVVVLTEAVSDTHLAGLRSDGVSYIFAGAETIDLKAVPDILNRELGVETLLVEGGGTANGEFLRAGLIDEISIALCPAVDGAAGAPSVFHSADMDADTPAPLTGLTLTHHEMLPGGEVWLRYKVENGARVQTQSAS</sequence>
<dbReference type="EMBL" id="JACIDH010000031">
    <property type="protein sequence ID" value="MBB3881096.1"/>
    <property type="molecule type" value="Genomic_DNA"/>
</dbReference>
<name>A0A7W6AIE7_9SPHN</name>
<evidence type="ECO:0000313" key="6">
    <source>
        <dbReference type="Proteomes" id="UP000538670"/>
    </source>
</evidence>
<accession>A0A7W6AIE7</accession>
<reference evidence="5 6" key="1">
    <citation type="submission" date="2020-08" db="EMBL/GenBank/DDBJ databases">
        <title>Genomic Encyclopedia of Type Strains, Phase IV (KMG-IV): sequencing the most valuable type-strain genomes for metagenomic binning, comparative biology and taxonomic classification.</title>
        <authorList>
            <person name="Goeker M."/>
        </authorList>
    </citation>
    <scope>NUCLEOTIDE SEQUENCE [LARGE SCALE GENOMIC DNA]</scope>
    <source>
        <strain evidence="5 6">DSM 19512</strain>
    </source>
</reference>
<organism evidence="5 6">
    <name type="scientific">Sphingomonas pseudosanguinis</name>
    <dbReference type="NCBI Taxonomy" id="413712"/>
    <lineage>
        <taxon>Bacteria</taxon>
        <taxon>Pseudomonadati</taxon>
        <taxon>Pseudomonadota</taxon>
        <taxon>Alphaproteobacteria</taxon>
        <taxon>Sphingomonadales</taxon>
        <taxon>Sphingomonadaceae</taxon>
        <taxon>Sphingomonas</taxon>
    </lineage>
</organism>
<dbReference type="Proteomes" id="UP000538670">
    <property type="component" value="Unassembled WGS sequence"/>
</dbReference>
<dbReference type="PANTHER" id="PTHR38011">
    <property type="entry name" value="DIHYDROFOLATE REDUCTASE FAMILY PROTEIN (AFU_ORTHOLOGUE AFUA_8G06820)"/>
    <property type="match status" value="1"/>
</dbReference>
<proteinExistence type="predicted"/>
<dbReference type="Gene3D" id="3.40.430.10">
    <property type="entry name" value="Dihydrofolate Reductase, subunit A"/>
    <property type="match status" value="1"/>
</dbReference>
<evidence type="ECO:0000256" key="3">
    <source>
        <dbReference type="ARBA" id="ARBA00023002"/>
    </source>
</evidence>
<dbReference type="AlphaFoldDB" id="A0A7W6AIE7"/>
<keyword evidence="3" id="KW-0560">Oxidoreductase</keyword>
<dbReference type="GO" id="GO:0008703">
    <property type="term" value="F:5-amino-6-(5-phosphoribosylamino)uracil reductase activity"/>
    <property type="evidence" value="ECO:0007669"/>
    <property type="project" value="InterPro"/>
</dbReference>
<keyword evidence="2" id="KW-0521">NADP</keyword>
<dbReference type="InterPro" id="IPR002734">
    <property type="entry name" value="RibDG_C"/>
</dbReference>
<gene>
    <name evidence="5" type="ORF">GGR48_003550</name>
</gene>
<comment type="pathway">
    <text evidence="1">Cofactor biosynthesis; riboflavin biosynthesis.</text>
</comment>